<proteinExistence type="predicted"/>
<dbReference type="Proteomes" id="UP000479190">
    <property type="component" value="Unassembled WGS sequence"/>
</dbReference>
<dbReference type="EMBL" id="CADCXV010000269">
    <property type="protein sequence ID" value="CAB0029197.1"/>
    <property type="molecule type" value="Genomic_DNA"/>
</dbReference>
<protein>
    <submittedName>
        <fullName evidence="2">Uncharacterized protein</fullName>
    </submittedName>
</protein>
<sequence length="105" mass="11395">MPAMCDHAADGSEKGDTTIDDGIVQDRRGITAQKHPLILTFTIIAQSIPIYTKVVYDGMTDKAAYYIIASSAAYNQLPPQSPTLFIATVTLPSDASTVKLLYHYS</sequence>
<dbReference type="AlphaFoldDB" id="A0A6H5HYJ4"/>
<reference evidence="2 3" key="1">
    <citation type="submission" date="2020-02" db="EMBL/GenBank/DDBJ databases">
        <authorList>
            <person name="Ferguson B K."/>
        </authorList>
    </citation>
    <scope>NUCLEOTIDE SEQUENCE [LARGE SCALE GENOMIC DNA]</scope>
</reference>
<accession>A0A6H5HYJ4</accession>
<evidence type="ECO:0000313" key="2">
    <source>
        <dbReference type="EMBL" id="CAB0029197.1"/>
    </source>
</evidence>
<feature type="region of interest" description="Disordered" evidence="1">
    <location>
        <begin position="1"/>
        <end position="21"/>
    </location>
</feature>
<name>A0A6H5HYJ4_9HYME</name>
<feature type="compositionally biased region" description="Basic and acidic residues" evidence="1">
    <location>
        <begin position="7"/>
        <end position="17"/>
    </location>
</feature>
<evidence type="ECO:0000313" key="3">
    <source>
        <dbReference type="Proteomes" id="UP000479190"/>
    </source>
</evidence>
<evidence type="ECO:0000256" key="1">
    <source>
        <dbReference type="SAM" id="MobiDB-lite"/>
    </source>
</evidence>
<keyword evidence="3" id="KW-1185">Reference proteome</keyword>
<organism evidence="2 3">
    <name type="scientific">Trichogramma brassicae</name>
    <dbReference type="NCBI Taxonomy" id="86971"/>
    <lineage>
        <taxon>Eukaryota</taxon>
        <taxon>Metazoa</taxon>
        <taxon>Ecdysozoa</taxon>
        <taxon>Arthropoda</taxon>
        <taxon>Hexapoda</taxon>
        <taxon>Insecta</taxon>
        <taxon>Pterygota</taxon>
        <taxon>Neoptera</taxon>
        <taxon>Endopterygota</taxon>
        <taxon>Hymenoptera</taxon>
        <taxon>Apocrita</taxon>
        <taxon>Proctotrupomorpha</taxon>
        <taxon>Chalcidoidea</taxon>
        <taxon>Trichogrammatidae</taxon>
        <taxon>Trichogramma</taxon>
    </lineage>
</organism>
<gene>
    <name evidence="2" type="ORF">TBRA_LOCUS1260</name>
</gene>